<sequence>MEIRKLNMLRGLAALIVVVSHFSNSTMIFNGVLGKGAGQLGVMLFFILSGFLMALLYADRKFSFESVNQYFISRFARVMPLFLLVVIMSYVLYSLDLGNILYKVDSIESFLSHILMLSGESVLWTIPTEIQFYVIFVGLWALFQSSYMRFAITVASLFVILFFLGFSRPIGEVFGLKVDVSILQSLPYFLSGTLMGLLYRHIDRFKSHQHALYMAVFLLIVLMYPKIFSSVTGSEHGLWQDLGVWLIMSLAFFAITFLIPDDNSLLSNRVGDFLGKISYSLYLLHMPVLWQLERMQFESTFLFFALFVLGSVVVAYLSYLIIENPCRSAIKSMMFRIGNARGQQVLQS</sequence>
<dbReference type="GO" id="GO:0016020">
    <property type="term" value="C:membrane"/>
    <property type="evidence" value="ECO:0007669"/>
    <property type="project" value="TreeGrafter"/>
</dbReference>
<feature type="transmembrane region" description="Helical" evidence="1">
    <location>
        <begin position="182"/>
        <end position="199"/>
    </location>
</feature>
<feature type="transmembrane region" description="Helical" evidence="1">
    <location>
        <begin position="78"/>
        <end position="102"/>
    </location>
</feature>
<protein>
    <submittedName>
        <fullName evidence="3">Acyltransferase</fullName>
        <ecNumber evidence="3">2.3.-.-</ecNumber>
    </submittedName>
</protein>
<dbReference type="Pfam" id="PF01757">
    <property type="entry name" value="Acyl_transf_3"/>
    <property type="match status" value="1"/>
</dbReference>
<dbReference type="KEGG" id="plei:Q9312_13260"/>
<dbReference type="EC" id="2.3.-.-" evidence="3"/>
<feature type="transmembrane region" description="Helical" evidence="1">
    <location>
        <begin position="122"/>
        <end position="143"/>
    </location>
</feature>
<reference evidence="3 4" key="1">
    <citation type="submission" date="2023-08" db="EMBL/GenBank/DDBJ databases">
        <title>Pleionea litopenaei sp. nov., isolated from stomach of juvenile Litopenaeus vannamei.</title>
        <authorList>
            <person name="Rho A.M."/>
            <person name="Hwang C.Y."/>
        </authorList>
    </citation>
    <scope>NUCLEOTIDE SEQUENCE [LARGE SCALE GENOMIC DNA]</scope>
    <source>
        <strain evidence="3 4">HL-JVS1</strain>
    </source>
</reference>
<dbReference type="RefSeq" id="WP_309201340.1">
    <property type="nucleotide sequence ID" value="NZ_CP133548.1"/>
</dbReference>
<dbReference type="GO" id="GO:0016747">
    <property type="term" value="F:acyltransferase activity, transferring groups other than amino-acyl groups"/>
    <property type="evidence" value="ECO:0007669"/>
    <property type="project" value="InterPro"/>
</dbReference>
<feature type="transmembrane region" description="Helical" evidence="1">
    <location>
        <begin position="39"/>
        <end position="58"/>
    </location>
</feature>
<dbReference type="InterPro" id="IPR002656">
    <property type="entry name" value="Acyl_transf_3_dom"/>
</dbReference>
<keyword evidence="1" id="KW-0812">Transmembrane</keyword>
<evidence type="ECO:0000259" key="2">
    <source>
        <dbReference type="Pfam" id="PF01757"/>
    </source>
</evidence>
<dbReference type="PANTHER" id="PTHR23028:SF53">
    <property type="entry name" value="ACYL_TRANSF_3 DOMAIN-CONTAINING PROTEIN"/>
    <property type="match status" value="1"/>
</dbReference>
<keyword evidence="1" id="KW-1133">Transmembrane helix</keyword>
<accession>A0AA51RRH4</accession>
<dbReference type="Proteomes" id="UP001239782">
    <property type="component" value="Chromosome"/>
</dbReference>
<feature type="transmembrane region" description="Helical" evidence="1">
    <location>
        <begin position="211"/>
        <end position="230"/>
    </location>
</feature>
<keyword evidence="3" id="KW-0808">Transferase</keyword>
<dbReference type="PANTHER" id="PTHR23028">
    <property type="entry name" value="ACETYLTRANSFERASE"/>
    <property type="match status" value="1"/>
</dbReference>
<feature type="transmembrane region" description="Helical" evidence="1">
    <location>
        <begin position="273"/>
        <end position="290"/>
    </location>
</feature>
<dbReference type="InterPro" id="IPR050879">
    <property type="entry name" value="Acyltransferase_3"/>
</dbReference>
<evidence type="ECO:0000313" key="4">
    <source>
        <dbReference type="Proteomes" id="UP001239782"/>
    </source>
</evidence>
<keyword evidence="3" id="KW-0012">Acyltransferase</keyword>
<evidence type="ECO:0000313" key="3">
    <source>
        <dbReference type="EMBL" id="WMS86188.1"/>
    </source>
</evidence>
<feature type="transmembrane region" description="Helical" evidence="1">
    <location>
        <begin position="302"/>
        <end position="322"/>
    </location>
</feature>
<proteinExistence type="predicted"/>
<evidence type="ECO:0000256" key="1">
    <source>
        <dbReference type="SAM" id="Phobius"/>
    </source>
</evidence>
<keyword evidence="4" id="KW-1185">Reference proteome</keyword>
<name>A0AA51RRH4_9GAMM</name>
<keyword evidence="1" id="KW-0472">Membrane</keyword>
<dbReference type="EMBL" id="CP133548">
    <property type="protein sequence ID" value="WMS86188.1"/>
    <property type="molecule type" value="Genomic_DNA"/>
</dbReference>
<feature type="domain" description="Acyltransferase 3" evidence="2">
    <location>
        <begin position="5"/>
        <end position="319"/>
    </location>
</feature>
<gene>
    <name evidence="3" type="ORF">Q9312_13260</name>
</gene>
<dbReference type="GO" id="GO:0000271">
    <property type="term" value="P:polysaccharide biosynthetic process"/>
    <property type="evidence" value="ECO:0007669"/>
    <property type="project" value="TreeGrafter"/>
</dbReference>
<feature type="transmembrane region" description="Helical" evidence="1">
    <location>
        <begin position="242"/>
        <end position="261"/>
    </location>
</feature>
<feature type="transmembrane region" description="Helical" evidence="1">
    <location>
        <begin position="12"/>
        <end position="33"/>
    </location>
</feature>
<dbReference type="AlphaFoldDB" id="A0AA51RRH4"/>
<organism evidence="3 4">
    <name type="scientific">Pleionea litopenaei</name>
    <dbReference type="NCBI Taxonomy" id="3070815"/>
    <lineage>
        <taxon>Bacteria</taxon>
        <taxon>Pseudomonadati</taxon>
        <taxon>Pseudomonadota</taxon>
        <taxon>Gammaproteobacteria</taxon>
        <taxon>Oceanospirillales</taxon>
        <taxon>Pleioneaceae</taxon>
        <taxon>Pleionea</taxon>
    </lineage>
</organism>
<feature type="transmembrane region" description="Helical" evidence="1">
    <location>
        <begin position="150"/>
        <end position="170"/>
    </location>
</feature>